<dbReference type="AlphaFoldDB" id="A0A1V2HYT7"/>
<gene>
    <name evidence="7" type="ORF">BL253_38065</name>
</gene>
<dbReference type="Gene3D" id="1.10.357.10">
    <property type="entry name" value="Tetracycline Repressor, domain 2"/>
    <property type="match status" value="1"/>
</dbReference>
<dbReference type="PRINTS" id="PR00455">
    <property type="entry name" value="HTHTETR"/>
</dbReference>
<evidence type="ECO:0000259" key="6">
    <source>
        <dbReference type="PROSITE" id="PS50977"/>
    </source>
</evidence>
<protein>
    <submittedName>
        <fullName evidence="7">TetR family transcriptional regulator</fullName>
    </submittedName>
</protein>
<evidence type="ECO:0000256" key="2">
    <source>
        <dbReference type="ARBA" id="ARBA00023125"/>
    </source>
</evidence>
<keyword evidence="1" id="KW-0805">Transcription regulation</keyword>
<organism evidence="7 8">
    <name type="scientific">Pseudofrankia asymbiotica</name>
    <dbReference type="NCBI Taxonomy" id="1834516"/>
    <lineage>
        <taxon>Bacteria</taxon>
        <taxon>Bacillati</taxon>
        <taxon>Actinomycetota</taxon>
        <taxon>Actinomycetes</taxon>
        <taxon>Frankiales</taxon>
        <taxon>Frankiaceae</taxon>
        <taxon>Pseudofrankia</taxon>
    </lineage>
</organism>
<evidence type="ECO:0000256" key="1">
    <source>
        <dbReference type="ARBA" id="ARBA00023015"/>
    </source>
</evidence>
<keyword evidence="8" id="KW-1185">Reference proteome</keyword>
<dbReference type="InterPro" id="IPR001647">
    <property type="entry name" value="HTH_TetR"/>
</dbReference>
<evidence type="ECO:0000313" key="8">
    <source>
        <dbReference type="Proteomes" id="UP000188929"/>
    </source>
</evidence>
<feature type="domain" description="HTH tetR-type" evidence="6">
    <location>
        <begin position="32"/>
        <end position="92"/>
    </location>
</feature>
<dbReference type="STRING" id="1834516.BL253_38065"/>
<dbReference type="EMBL" id="MOMC01000158">
    <property type="protein sequence ID" value="ONH21746.1"/>
    <property type="molecule type" value="Genomic_DNA"/>
</dbReference>
<dbReference type="GO" id="GO:0003700">
    <property type="term" value="F:DNA-binding transcription factor activity"/>
    <property type="evidence" value="ECO:0007669"/>
    <property type="project" value="TreeGrafter"/>
</dbReference>
<keyword evidence="3" id="KW-0804">Transcription</keyword>
<comment type="caution">
    <text evidence="7">The sequence shown here is derived from an EMBL/GenBank/DDBJ whole genome shotgun (WGS) entry which is preliminary data.</text>
</comment>
<dbReference type="GO" id="GO:0000976">
    <property type="term" value="F:transcription cis-regulatory region binding"/>
    <property type="evidence" value="ECO:0007669"/>
    <property type="project" value="TreeGrafter"/>
</dbReference>
<evidence type="ECO:0000256" key="3">
    <source>
        <dbReference type="ARBA" id="ARBA00023163"/>
    </source>
</evidence>
<name>A0A1V2HYT7_9ACTN</name>
<dbReference type="PANTHER" id="PTHR30055">
    <property type="entry name" value="HTH-TYPE TRANSCRIPTIONAL REGULATOR RUTR"/>
    <property type="match status" value="1"/>
</dbReference>
<feature type="DNA-binding region" description="H-T-H motif" evidence="4">
    <location>
        <begin position="55"/>
        <end position="74"/>
    </location>
</feature>
<evidence type="ECO:0000313" key="7">
    <source>
        <dbReference type="EMBL" id="ONH21746.1"/>
    </source>
</evidence>
<dbReference type="InterPro" id="IPR050109">
    <property type="entry name" value="HTH-type_TetR-like_transc_reg"/>
</dbReference>
<dbReference type="PANTHER" id="PTHR30055:SF234">
    <property type="entry name" value="HTH-TYPE TRANSCRIPTIONAL REGULATOR BETI"/>
    <property type="match status" value="1"/>
</dbReference>
<evidence type="ECO:0000256" key="5">
    <source>
        <dbReference type="SAM" id="MobiDB-lite"/>
    </source>
</evidence>
<proteinExistence type="predicted"/>
<accession>A0A1V2HYT7</accession>
<dbReference type="Pfam" id="PF00440">
    <property type="entry name" value="TetR_N"/>
    <property type="match status" value="1"/>
</dbReference>
<dbReference type="OrthoDB" id="3210235at2"/>
<dbReference type="InterPro" id="IPR009057">
    <property type="entry name" value="Homeodomain-like_sf"/>
</dbReference>
<keyword evidence="2 4" id="KW-0238">DNA-binding</keyword>
<dbReference type="SUPFAM" id="SSF46689">
    <property type="entry name" value="Homeodomain-like"/>
    <property type="match status" value="1"/>
</dbReference>
<sequence>MGVGGNTSEPVDPAVPEASEAGARARRPRGRQEVREALLEAAQRLIAEQGPANVRLREIADVAGVNFGLVYQYLGTREDLLREVYQRVAARSAARLEHIEALADVIDIFLTTSDGSIGRIMGWAALEGGYSADVFGHSPAQDQVAGIISREAHQHDREVPDDEARVFAAFLQVVALGWRLFRPIGLATAGVDPATVDADEMVTRWLHLLSDAFVHGQPTTSPAPPA</sequence>
<dbReference type="PROSITE" id="PS50977">
    <property type="entry name" value="HTH_TETR_2"/>
    <property type="match status" value="1"/>
</dbReference>
<evidence type="ECO:0000256" key="4">
    <source>
        <dbReference type="PROSITE-ProRule" id="PRU00335"/>
    </source>
</evidence>
<dbReference type="Proteomes" id="UP000188929">
    <property type="component" value="Unassembled WGS sequence"/>
</dbReference>
<feature type="region of interest" description="Disordered" evidence="5">
    <location>
        <begin position="1"/>
        <end position="29"/>
    </location>
</feature>
<reference evidence="8" key="1">
    <citation type="submission" date="2016-10" db="EMBL/GenBank/DDBJ databases">
        <title>Frankia sp. NRRL B-16386 Genome sequencing.</title>
        <authorList>
            <person name="Ghodhbane-Gtari F."/>
            <person name="Swanson E."/>
            <person name="Gueddou A."/>
            <person name="Hezbri K."/>
            <person name="Ktari K."/>
            <person name="Nouioui I."/>
            <person name="Morris K."/>
            <person name="Simpson S."/>
            <person name="Abebe-Akele F."/>
            <person name="Thomas K."/>
            <person name="Gtari M."/>
            <person name="Tisa L.S."/>
        </authorList>
    </citation>
    <scope>NUCLEOTIDE SEQUENCE [LARGE SCALE GENOMIC DNA]</scope>
    <source>
        <strain evidence="8">NRRL B-16386</strain>
    </source>
</reference>